<evidence type="ECO:0000256" key="2">
    <source>
        <dbReference type="ARBA" id="ARBA00022670"/>
    </source>
</evidence>
<organism evidence="8">
    <name type="scientific">bacterium 19PA01SH03</name>
    <dbReference type="NCBI Taxonomy" id="2920705"/>
    <lineage>
        <taxon>Bacteria</taxon>
    </lineage>
</organism>
<dbReference type="Pfam" id="PF00326">
    <property type="entry name" value="Peptidase_S9"/>
    <property type="match status" value="1"/>
</dbReference>
<dbReference type="InterPro" id="IPR002470">
    <property type="entry name" value="Peptidase_S9A"/>
</dbReference>
<feature type="domain" description="Peptidase S9A N-terminal" evidence="7">
    <location>
        <begin position="20"/>
        <end position="384"/>
    </location>
</feature>
<gene>
    <name evidence="8" type="ORF">MRN70_05570</name>
</gene>
<feature type="domain" description="Peptidase S9 prolyl oligopeptidase catalytic" evidence="6">
    <location>
        <begin position="451"/>
        <end position="667"/>
    </location>
</feature>
<dbReference type="Gene3D" id="2.130.10.120">
    <property type="entry name" value="Prolyl oligopeptidase, N-terminal domain"/>
    <property type="match status" value="1"/>
</dbReference>
<dbReference type="InterPro" id="IPR023302">
    <property type="entry name" value="Pept_S9A_N"/>
</dbReference>
<dbReference type="InterPro" id="IPR029058">
    <property type="entry name" value="AB_hydrolase_fold"/>
</dbReference>
<keyword evidence="4" id="KW-0720">Serine protease</keyword>
<dbReference type="InterPro" id="IPR051543">
    <property type="entry name" value="Serine_Peptidase_S9A"/>
</dbReference>
<evidence type="ECO:0000259" key="6">
    <source>
        <dbReference type="Pfam" id="PF00326"/>
    </source>
</evidence>
<dbReference type="EMBL" id="CP095338">
    <property type="protein sequence ID" value="XAG22274.1"/>
    <property type="molecule type" value="Genomic_DNA"/>
</dbReference>
<sequence length="675" mass="77067">MKYIFAICSLFILLSNTVLAQDPQAWLRDSTRQSSAVLEYLQANNLASDDYFRNLESVTTHLIDQWRLMVGESTDSPWLIHGDFEWRLSQHQQQLVLQRRSRDGGESKIIYDFTPRQQVSAYYDIGSWVIQPASNHLFFTEDIQGNESYRAVKINLSDKSEQILATHLSAQLTIPEQGNTLYVIGKNHETQRADRLMAVSSLASFEPVILWHEERADWMLSFYRASDSNYLIVQSNNEQATEQRILNFSTGKLSSPLKESKDSLEYYADIRRNKLYINSNLDGEFTLYQADIDSFHEWKRFSQQINGIQQFYLFSAGIAITEQQGEDLILSAFDYDSNLRKRIKINQPGEVAWISHNGDFASNEIRIRSMSLISPPQWQKFAMDSLVLSTISQDHYPNYRQQDYHTQQISASYSGVDVPITLAYRKDKLTETSPVILYGYGAYGYTMKPYFMPQIISLLDQGFIYAIAHVRGGGYFNNAWHDAGRGMLKPNSINDFISAAQTLRRYAPADNQHPTIHRQIFALGSSAGGTLVAGALNQAPELFSAAVLKVPFVDVINSMSDPTLPLSEQQYREWGNPNHASELAIMRTYDPYHNIKALSYPPLLVQIGLHDQRVPFWEGAKYLTQIRALTSGKGPYLLQTDFESGHVMDRRKSLQQQAKEYAFFISLANLSNKTE</sequence>
<feature type="signal peptide" evidence="5">
    <location>
        <begin position="1"/>
        <end position="20"/>
    </location>
</feature>
<evidence type="ECO:0000256" key="4">
    <source>
        <dbReference type="ARBA" id="ARBA00022825"/>
    </source>
</evidence>
<dbReference type="InterPro" id="IPR001375">
    <property type="entry name" value="Peptidase_S9_cat"/>
</dbReference>
<evidence type="ECO:0000256" key="3">
    <source>
        <dbReference type="ARBA" id="ARBA00022801"/>
    </source>
</evidence>
<dbReference type="SUPFAM" id="SSF53474">
    <property type="entry name" value="alpha/beta-Hydrolases"/>
    <property type="match status" value="1"/>
</dbReference>
<dbReference type="GO" id="GO:0004252">
    <property type="term" value="F:serine-type endopeptidase activity"/>
    <property type="evidence" value="ECO:0007669"/>
    <property type="project" value="InterPro"/>
</dbReference>
<keyword evidence="2" id="KW-0645">Protease</keyword>
<dbReference type="PANTHER" id="PTHR11757">
    <property type="entry name" value="PROTEASE FAMILY S9A OLIGOPEPTIDASE"/>
    <property type="match status" value="1"/>
</dbReference>
<evidence type="ECO:0000256" key="1">
    <source>
        <dbReference type="ARBA" id="ARBA00005228"/>
    </source>
</evidence>
<dbReference type="Gene3D" id="3.40.50.1820">
    <property type="entry name" value="alpha/beta hydrolase"/>
    <property type="match status" value="1"/>
</dbReference>
<protein>
    <submittedName>
        <fullName evidence="8">Prolyl oligopeptidase family serine peptidase</fullName>
    </submittedName>
</protein>
<evidence type="ECO:0000259" key="7">
    <source>
        <dbReference type="Pfam" id="PF02897"/>
    </source>
</evidence>
<name>A0AAU6SQU5_UNCXX</name>
<dbReference type="AlphaFoldDB" id="A0AAU6SQU5"/>
<evidence type="ECO:0000256" key="5">
    <source>
        <dbReference type="SAM" id="SignalP"/>
    </source>
</evidence>
<keyword evidence="3" id="KW-0378">Hydrolase</keyword>
<comment type="similarity">
    <text evidence="1">Belongs to the peptidase S9A family.</text>
</comment>
<feature type="chain" id="PRO_5043705666" evidence="5">
    <location>
        <begin position="21"/>
        <end position="675"/>
    </location>
</feature>
<dbReference type="SUPFAM" id="SSF50993">
    <property type="entry name" value="Peptidase/esterase 'gauge' domain"/>
    <property type="match status" value="1"/>
</dbReference>
<dbReference type="Pfam" id="PF02897">
    <property type="entry name" value="Peptidase_S9_N"/>
    <property type="match status" value="1"/>
</dbReference>
<proteinExistence type="inferred from homology"/>
<reference evidence="8" key="1">
    <citation type="submission" date="2022-03" db="EMBL/GenBank/DDBJ databases">
        <title>Sea Food Isolates.</title>
        <authorList>
            <person name="Li c."/>
        </authorList>
    </citation>
    <scope>NUCLEOTIDE SEQUENCE</scope>
    <source>
        <strain evidence="8">19PA01SH03</strain>
    </source>
</reference>
<evidence type="ECO:0000313" key="8">
    <source>
        <dbReference type="EMBL" id="XAG22274.1"/>
    </source>
</evidence>
<dbReference type="PRINTS" id="PR00862">
    <property type="entry name" value="PROLIGOPTASE"/>
</dbReference>
<dbReference type="GO" id="GO:0006508">
    <property type="term" value="P:proteolysis"/>
    <property type="evidence" value="ECO:0007669"/>
    <property type="project" value="UniProtKB-KW"/>
</dbReference>
<keyword evidence="5" id="KW-0732">Signal</keyword>
<accession>A0AAU6SQU5</accession>
<dbReference type="PANTHER" id="PTHR11757:SF19">
    <property type="entry name" value="PROLYL ENDOPEPTIDASE-LIKE"/>
    <property type="match status" value="1"/>
</dbReference>